<evidence type="ECO:0000256" key="2">
    <source>
        <dbReference type="SAM" id="SignalP"/>
    </source>
</evidence>
<dbReference type="Gene3D" id="3.90.226.10">
    <property type="entry name" value="2-enoyl-CoA Hydratase, Chain A, domain 1"/>
    <property type="match status" value="1"/>
</dbReference>
<dbReference type="GO" id="GO:0008233">
    <property type="term" value="F:peptidase activity"/>
    <property type="evidence" value="ECO:0007669"/>
    <property type="project" value="UniProtKB-KW"/>
</dbReference>
<dbReference type="PRINTS" id="PR00127">
    <property type="entry name" value="CLPPROTEASEP"/>
</dbReference>
<keyword evidence="3" id="KW-0645">Protease</keyword>
<feature type="signal peptide" evidence="2">
    <location>
        <begin position="1"/>
        <end position="30"/>
    </location>
</feature>
<dbReference type="InterPro" id="IPR001907">
    <property type="entry name" value="ClpP"/>
</dbReference>
<comment type="caution">
    <text evidence="3">The sequence shown here is derived from an EMBL/GenBank/DDBJ whole genome shotgun (WGS) entry which is preliminary data.</text>
</comment>
<dbReference type="InterPro" id="IPR029045">
    <property type="entry name" value="ClpP/crotonase-like_dom_sf"/>
</dbReference>
<feature type="chain" id="PRO_5047109602" evidence="2">
    <location>
        <begin position="31"/>
        <end position="233"/>
    </location>
</feature>
<keyword evidence="4" id="KW-1185">Reference proteome</keyword>
<dbReference type="Proteomes" id="UP001598201">
    <property type="component" value="Unassembled WGS sequence"/>
</dbReference>
<proteinExistence type="inferred from homology"/>
<gene>
    <name evidence="3" type="ORF">ACFPK4_23380</name>
</gene>
<evidence type="ECO:0000256" key="1">
    <source>
        <dbReference type="ARBA" id="ARBA00007039"/>
    </source>
</evidence>
<name>A0ABW6CF18_RAHSY</name>
<keyword evidence="2" id="KW-0732">Signal</keyword>
<protein>
    <submittedName>
        <fullName evidence="3">ATP-dependent Clp protease proteolytic subunit</fullName>
    </submittedName>
</protein>
<dbReference type="InterPro" id="IPR023562">
    <property type="entry name" value="ClpP/TepA"/>
</dbReference>
<organism evidence="3 4">
    <name type="scientific">Rahnella sp. (strain Y9602)</name>
    <dbReference type="NCBI Taxonomy" id="2703885"/>
    <lineage>
        <taxon>Bacteria</taxon>
        <taxon>Pseudomonadati</taxon>
        <taxon>Pseudomonadota</taxon>
        <taxon>Gammaproteobacteria</taxon>
        <taxon>Enterobacterales</taxon>
        <taxon>Yersiniaceae</taxon>
        <taxon>Rahnella</taxon>
    </lineage>
</organism>
<dbReference type="SUPFAM" id="SSF52096">
    <property type="entry name" value="ClpP/crotonase"/>
    <property type="match status" value="1"/>
</dbReference>
<evidence type="ECO:0000313" key="3">
    <source>
        <dbReference type="EMBL" id="MFD3226487.1"/>
    </source>
</evidence>
<comment type="similarity">
    <text evidence="1">Belongs to the peptidase S14 family.</text>
</comment>
<accession>A0ABW6CF18</accession>
<dbReference type="RefSeq" id="WP_379672218.1">
    <property type="nucleotide sequence ID" value="NZ_JBHUCJ010000089.1"/>
</dbReference>
<dbReference type="GO" id="GO:0006508">
    <property type="term" value="P:proteolysis"/>
    <property type="evidence" value="ECO:0007669"/>
    <property type="project" value="UniProtKB-KW"/>
</dbReference>
<keyword evidence="3" id="KW-0378">Hydrolase</keyword>
<sequence length="233" mass="25767">MNTHLNKKLKKMKKILIAFIAAIASTSVHANVVSIRGDTVTNGEVNEVGVYFNGLVNNQTVTWLISSLADVQSNYRNVKNIDLYLNSDGGDMDAGYVAYEALRKTPQKLSIINASMTGSAATMIYCASSDRYTMPMARFILHPAASSYEKVDYMKPDQARRILEEDDSYNALFRNVYTSCTKLTPAELEKITASESGRVIYSAEQAEKNGLANKGVKDSHSYPLTFFITDSQS</sequence>
<evidence type="ECO:0000313" key="4">
    <source>
        <dbReference type="Proteomes" id="UP001598201"/>
    </source>
</evidence>
<dbReference type="Pfam" id="PF00574">
    <property type="entry name" value="CLP_protease"/>
    <property type="match status" value="1"/>
</dbReference>
<reference evidence="3 4" key="1">
    <citation type="submission" date="2024-09" db="EMBL/GenBank/DDBJ databases">
        <title>Genomes of Rahnella.</title>
        <authorList>
            <person name="Mnguni F.C."/>
            <person name="Shin G.Y."/>
            <person name="Coutinho T."/>
        </authorList>
    </citation>
    <scope>NUCLEOTIDE SEQUENCE [LARGE SCALE GENOMIC DNA]</scope>
    <source>
        <strain evidence="3 4">20WA0057</strain>
    </source>
</reference>
<dbReference type="EMBL" id="JBHUCJ010000089">
    <property type="protein sequence ID" value="MFD3226487.1"/>
    <property type="molecule type" value="Genomic_DNA"/>
</dbReference>